<organism evidence="2 3">
    <name type="scientific">Candidatus Marinarcus aquaticus</name>
    <dbReference type="NCBI Taxonomy" id="2044504"/>
    <lineage>
        <taxon>Bacteria</taxon>
        <taxon>Pseudomonadati</taxon>
        <taxon>Campylobacterota</taxon>
        <taxon>Epsilonproteobacteria</taxon>
        <taxon>Campylobacterales</taxon>
        <taxon>Arcobacteraceae</taxon>
        <taxon>Candidatus Marinarcus</taxon>
    </lineage>
</organism>
<dbReference type="RefSeq" id="WP_128995791.1">
    <property type="nucleotide sequence ID" value="NZ_PDKN01000003.1"/>
</dbReference>
<protein>
    <submittedName>
        <fullName evidence="2">Alpha/beta hydrolase</fullName>
    </submittedName>
</protein>
<dbReference type="OrthoDB" id="9806902at2"/>
<proteinExistence type="predicted"/>
<dbReference type="PANTHER" id="PTHR11614">
    <property type="entry name" value="PHOSPHOLIPASE-RELATED"/>
    <property type="match status" value="1"/>
</dbReference>
<keyword evidence="3" id="KW-1185">Reference proteome</keyword>
<evidence type="ECO:0000313" key="2">
    <source>
        <dbReference type="EMBL" id="RXJ57928.1"/>
    </source>
</evidence>
<keyword evidence="2" id="KW-0378">Hydrolase</keyword>
<evidence type="ECO:0000313" key="3">
    <source>
        <dbReference type="Proteomes" id="UP000290657"/>
    </source>
</evidence>
<name>A0A4Q0XQQ4_9BACT</name>
<dbReference type="InterPro" id="IPR029058">
    <property type="entry name" value="AB_hydrolase_fold"/>
</dbReference>
<reference evidence="2 3" key="1">
    <citation type="submission" date="2017-10" db="EMBL/GenBank/DDBJ databases">
        <title>Genomics of the genus Arcobacter.</title>
        <authorList>
            <person name="Perez-Cataluna A."/>
            <person name="Figueras M.J."/>
        </authorList>
    </citation>
    <scope>NUCLEOTIDE SEQUENCE [LARGE SCALE GENOMIC DNA]</scope>
    <source>
        <strain evidence="2 3">CECT 8987</strain>
    </source>
</reference>
<dbReference type="EMBL" id="PDKN01000003">
    <property type="protein sequence ID" value="RXJ57928.1"/>
    <property type="molecule type" value="Genomic_DNA"/>
</dbReference>
<dbReference type="InterPro" id="IPR051044">
    <property type="entry name" value="MAG_DAG_Lipase"/>
</dbReference>
<sequence>MKDILFFLLFTSTLLFSNAQFQEHKIDVSNYEATLTYQTVKSSKKAILYIHGFNDYFFNTQFAQKFLDQGYAFYALDLHGYGRNLKSKERVFSFKDIQEFDDEITQAITFIKNQGHTNITLYGYSQGGLIATLYANKYRNIDQLILDSAFFDFAFSPFLESYVLPLVAKVGKYFPNLFLPSSAPNVFGQTLHKDFNGEWDFDMNLKYTTTNAPIYFEWIHAIYSAQQQLHAGLDLQIPVLSLYSDKSYNEQSDVKYHHISDLVLDVNDIETYSKKLNQDASLTTLTPIKDGMHGVTFSKPKVRQEAYRVIFNWLQTQN</sequence>
<dbReference type="Proteomes" id="UP000290657">
    <property type="component" value="Unassembled WGS sequence"/>
</dbReference>
<dbReference type="AlphaFoldDB" id="A0A4Q0XQQ4"/>
<dbReference type="SUPFAM" id="SSF53474">
    <property type="entry name" value="alpha/beta-Hydrolases"/>
    <property type="match status" value="1"/>
</dbReference>
<dbReference type="InterPro" id="IPR022742">
    <property type="entry name" value="Hydrolase_4"/>
</dbReference>
<comment type="caution">
    <text evidence="2">The sequence shown here is derived from an EMBL/GenBank/DDBJ whole genome shotgun (WGS) entry which is preliminary data.</text>
</comment>
<feature type="domain" description="Serine aminopeptidase S33" evidence="1">
    <location>
        <begin position="42"/>
        <end position="184"/>
    </location>
</feature>
<dbReference type="GO" id="GO:0016787">
    <property type="term" value="F:hydrolase activity"/>
    <property type="evidence" value="ECO:0007669"/>
    <property type="project" value="UniProtKB-KW"/>
</dbReference>
<dbReference type="Gene3D" id="3.40.50.1820">
    <property type="entry name" value="alpha/beta hydrolase"/>
    <property type="match status" value="1"/>
</dbReference>
<dbReference type="Pfam" id="PF12146">
    <property type="entry name" value="Hydrolase_4"/>
    <property type="match status" value="1"/>
</dbReference>
<evidence type="ECO:0000259" key="1">
    <source>
        <dbReference type="Pfam" id="PF12146"/>
    </source>
</evidence>
<gene>
    <name evidence="2" type="ORF">CRV04_05325</name>
</gene>
<accession>A0A4Q0XQQ4</accession>